<comment type="cofactor">
    <cofactor evidence="1">
        <name>Mg(2+)</name>
        <dbReference type="ChEBI" id="CHEBI:18420"/>
    </cofactor>
</comment>
<evidence type="ECO:0000259" key="10">
    <source>
        <dbReference type="PROSITE" id="PS50887"/>
    </source>
</evidence>
<evidence type="ECO:0000256" key="4">
    <source>
        <dbReference type="ARBA" id="ARBA00022692"/>
    </source>
</evidence>
<evidence type="ECO:0000313" key="11">
    <source>
        <dbReference type="EMBL" id="CDH45090.1"/>
    </source>
</evidence>
<dbReference type="PROSITE" id="PS50113">
    <property type="entry name" value="PAC"/>
    <property type="match status" value="1"/>
</dbReference>
<protein>
    <submittedName>
        <fullName evidence="11">Diguanylate cyclase</fullName>
        <ecNumber evidence="11">2.7.7.65</ecNumber>
    </submittedName>
</protein>
<keyword evidence="6 7" id="KW-0472">Membrane</keyword>
<dbReference type="Gene3D" id="3.30.70.270">
    <property type="match status" value="1"/>
</dbReference>
<dbReference type="Gene3D" id="3.30.450.20">
    <property type="entry name" value="PAS domain"/>
    <property type="match status" value="2"/>
</dbReference>
<sequence length="779" mass="86928">MQSPPDAVPTSGFPAGEKPGFSRRWEPEQRRWLAVWIVYFVLWYAAWFGSVALGAFGNSISLWYPPAGLRFFALLTFGWRAVLPVLLTEGSLGVLLWATGPSPFPLMPAALGNYLEATLSPVGCYLLAALALRTWNVGRTNNNFADQTHTGRFLSMALLGGVLAAGVGAARLLRTDFIASSQFPEAWFYWLVGDFIGVITLTPLMLVHLSPRLRDWLQWGRWRQPFPQAQRKPWWLWPAYLAGLLLTLVILFKLPLWLGLGGPRPFPTLFILLPLAWIAIAGGLSVSTLAIFALDAGLAFLVAWHRYQDVALYYQLVMIAVALMGLLLGGVTEARDRAFDLYRDLSRVSNDLLWDTNEDGRLTQLNGELAWELAPSLGRWWRTGIRAIPVECRKMLSAAIQARRPFREVMLSVCNHAGELRWLRVNGLPYRDDLGRFAGYRGAATDVTSQYQAERLLAGYTQVLQREVSAKTTELQRINRDLVFSEQRYRTMLAAAPVGVAEVDAAGRCQYVNFPWCVLTGQAATAVLGHSWLEGIHPSQRSEAEQLMETRQNRRTGDGEFQGLADQWLSVHWSTLYDGDGAITGAIVILNDITDRRLREQENWELAHFDALTQLPNRILFWDRLEYALRLASRNRQLVALLWLDLDGFKAINDTLGHAAGDELLRQVSQRLQASLRESDTAARMGGDEFTVVLATVAHPEDAIGVAQKIIDQIHQPFTLPQGLAQVSTSIGVALYPDHASTAKELVHCADLAMYAAKNAGKNGWRLWDGDAEADRAEP</sequence>
<dbReference type="InterPro" id="IPR000160">
    <property type="entry name" value="GGDEF_dom"/>
</dbReference>
<dbReference type="SUPFAM" id="SSF55785">
    <property type="entry name" value="PYP-like sensor domain (PAS domain)"/>
    <property type="match status" value="2"/>
</dbReference>
<dbReference type="InterPro" id="IPR000014">
    <property type="entry name" value="PAS"/>
</dbReference>
<accession>A0A7U7J2H9</accession>
<dbReference type="GO" id="GO:0006355">
    <property type="term" value="P:regulation of DNA-templated transcription"/>
    <property type="evidence" value="ECO:0007669"/>
    <property type="project" value="InterPro"/>
</dbReference>
<dbReference type="SMART" id="SM00267">
    <property type="entry name" value="GGDEF"/>
    <property type="match status" value="1"/>
</dbReference>
<dbReference type="Proteomes" id="UP000019184">
    <property type="component" value="Unassembled WGS sequence"/>
</dbReference>
<evidence type="ECO:0000256" key="7">
    <source>
        <dbReference type="SAM" id="Phobius"/>
    </source>
</evidence>
<dbReference type="FunFam" id="3.30.70.270:FF:000001">
    <property type="entry name" value="Diguanylate cyclase domain protein"/>
    <property type="match status" value="1"/>
</dbReference>
<dbReference type="GO" id="GO:0052621">
    <property type="term" value="F:diguanylate cyclase activity"/>
    <property type="evidence" value="ECO:0007669"/>
    <property type="project" value="UniProtKB-EC"/>
</dbReference>
<evidence type="ECO:0000256" key="6">
    <source>
        <dbReference type="ARBA" id="ARBA00023136"/>
    </source>
</evidence>
<organism evidence="11 12">
    <name type="scientific">Candidatus Contendobacter odensis Run_B_J11</name>
    <dbReference type="NCBI Taxonomy" id="1400861"/>
    <lineage>
        <taxon>Bacteria</taxon>
        <taxon>Pseudomonadati</taxon>
        <taxon>Pseudomonadota</taxon>
        <taxon>Gammaproteobacteria</taxon>
        <taxon>Candidatus Competibacteraceae</taxon>
        <taxon>Candidatus Contendibacter</taxon>
    </lineage>
</organism>
<dbReference type="Pfam" id="PF05231">
    <property type="entry name" value="MASE1"/>
    <property type="match status" value="1"/>
</dbReference>
<evidence type="ECO:0000256" key="5">
    <source>
        <dbReference type="ARBA" id="ARBA00022989"/>
    </source>
</evidence>
<gene>
    <name evidence="11" type="ORF">BN874_2060003</name>
</gene>
<dbReference type="PANTHER" id="PTHR46663">
    <property type="entry name" value="DIGUANYLATE CYCLASE DGCT-RELATED"/>
    <property type="match status" value="1"/>
</dbReference>
<feature type="domain" description="PAC" evidence="9">
    <location>
        <begin position="407"/>
        <end position="459"/>
    </location>
</feature>
<dbReference type="InterPro" id="IPR035965">
    <property type="entry name" value="PAS-like_dom_sf"/>
</dbReference>
<dbReference type="Pfam" id="PF13426">
    <property type="entry name" value="PAS_9"/>
    <property type="match status" value="1"/>
</dbReference>
<feature type="domain" description="GGDEF" evidence="10">
    <location>
        <begin position="637"/>
        <end position="770"/>
    </location>
</feature>
<reference evidence="11 12" key="1">
    <citation type="journal article" date="2014" name="ISME J.">
        <title>Candidatus Competibacter-lineage genomes retrieved from metagenomes reveal functional metabolic diversity.</title>
        <authorList>
            <person name="McIlroy S.J."/>
            <person name="Albertsen M."/>
            <person name="Andresen E.K."/>
            <person name="Saunders A.M."/>
            <person name="Kristiansen R."/>
            <person name="Stokholm-Bjerregaard M."/>
            <person name="Nielsen K.L."/>
            <person name="Nielsen P.H."/>
        </authorList>
    </citation>
    <scope>NUCLEOTIDE SEQUENCE [LARGE SCALE GENOMIC DNA]</scope>
    <source>
        <strain evidence="11 12">Run_B_J11</strain>
    </source>
</reference>
<feature type="domain" description="PAS" evidence="8">
    <location>
        <begin position="485"/>
        <end position="555"/>
    </location>
</feature>
<keyword evidence="5 7" id="KW-1133">Transmembrane helix</keyword>
<keyword evidence="11" id="KW-0808">Transferase</keyword>
<dbReference type="CDD" id="cd00130">
    <property type="entry name" value="PAS"/>
    <property type="match status" value="1"/>
</dbReference>
<dbReference type="PANTHER" id="PTHR46663:SF3">
    <property type="entry name" value="SLL0267 PROTEIN"/>
    <property type="match status" value="1"/>
</dbReference>
<evidence type="ECO:0000259" key="9">
    <source>
        <dbReference type="PROSITE" id="PS50113"/>
    </source>
</evidence>
<dbReference type="PROSITE" id="PS50887">
    <property type="entry name" value="GGDEF"/>
    <property type="match status" value="1"/>
</dbReference>
<dbReference type="SMART" id="SM00091">
    <property type="entry name" value="PAS"/>
    <property type="match status" value="1"/>
</dbReference>
<dbReference type="EMBL" id="CBTK010000120">
    <property type="protein sequence ID" value="CDH45090.1"/>
    <property type="molecule type" value="Genomic_DNA"/>
</dbReference>
<dbReference type="SMART" id="SM00086">
    <property type="entry name" value="PAC"/>
    <property type="match status" value="2"/>
</dbReference>
<feature type="transmembrane region" description="Helical" evidence="7">
    <location>
        <begin position="276"/>
        <end position="304"/>
    </location>
</feature>
<evidence type="ECO:0000256" key="3">
    <source>
        <dbReference type="ARBA" id="ARBA00022475"/>
    </source>
</evidence>
<keyword evidence="4 7" id="KW-0812">Transmembrane</keyword>
<dbReference type="InterPro" id="IPR013767">
    <property type="entry name" value="PAS_fold"/>
</dbReference>
<dbReference type="InterPro" id="IPR001610">
    <property type="entry name" value="PAC"/>
</dbReference>
<evidence type="ECO:0000313" key="12">
    <source>
        <dbReference type="Proteomes" id="UP000019184"/>
    </source>
</evidence>
<dbReference type="InterPro" id="IPR000700">
    <property type="entry name" value="PAS-assoc_C"/>
</dbReference>
<keyword evidence="11" id="KW-0548">Nucleotidyltransferase</keyword>
<feature type="transmembrane region" description="Helical" evidence="7">
    <location>
        <begin position="111"/>
        <end position="132"/>
    </location>
</feature>
<dbReference type="SUPFAM" id="SSF55073">
    <property type="entry name" value="Nucleotide cyclase"/>
    <property type="match status" value="1"/>
</dbReference>
<dbReference type="NCBIfam" id="TIGR00229">
    <property type="entry name" value="sensory_box"/>
    <property type="match status" value="1"/>
</dbReference>
<evidence type="ECO:0000256" key="1">
    <source>
        <dbReference type="ARBA" id="ARBA00001946"/>
    </source>
</evidence>
<feature type="transmembrane region" description="Helical" evidence="7">
    <location>
        <begin position="33"/>
        <end position="56"/>
    </location>
</feature>
<comment type="subcellular location">
    <subcellularLocation>
        <location evidence="2">Cell membrane</location>
        <topology evidence="2">Multi-pass membrane protein</topology>
    </subcellularLocation>
</comment>
<dbReference type="InterPro" id="IPR007895">
    <property type="entry name" value="MASE1"/>
</dbReference>
<feature type="transmembrane region" description="Helical" evidence="7">
    <location>
        <begin position="186"/>
        <end position="213"/>
    </location>
</feature>
<keyword evidence="12" id="KW-1185">Reference proteome</keyword>
<dbReference type="NCBIfam" id="TIGR00254">
    <property type="entry name" value="GGDEF"/>
    <property type="match status" value="1"/>
</dbReference>
<dbReference type="CDD" id="cd01949">
    <property type="entry name" value="GGDEF"/>
    <property type="match status" value="1"/>
</dbReference>
<feature type="transmembrane region" description="Helical" evidence="7">
    <location>
        <begin position="311"/>
        <end position="331"/>
    </location>
</feature>
<feature type="transmembrane region" description="Helical" evidence="7">
    <location>
        <begin position="234"/>
        <end position="256"/>
    </location>
</feature>
<dbReference type="EC" id="2.7.7.65" evidence="11"/>
<dbReference type="PROSITE" id="PS50112">
    <property type="entry name" value="PAS"/>
    <property type="match status" value="1"/>
</dbReference>
<dbReference type="Pfam" id="PF00990">
    <property type="entry name" value="GGDEF"/>
    <property type="match status" value="1"/>
</dbReference>
<feature type="transmembrane region" description="Helical" evidence="7">
    <location>
        <begin position="77"/>
        <end position="99"/>
    </location>
</feature>
<dbReference type="GO" id="GO:0005886">
    <property type="term" value="C:plasma membrane"/>
    <property type="evidence" value="ECO:0007669"/>
    <property type="project" value="UniProtKB-SubCell"/>
</dbReference>
<dbReference type="Pfam" id="PF00989">
    <property type="entry name" value="PAS"/>
    <property type="match status" value="1"/>
</dbReference>
<feature type="transmembrane region" description="Helical" evidence="7">
    <location>
        <begin position="153"/>
        <end position="174"/>
    </location>
</feature>
<dbReference type="InterPro" id="IPR052163">
    <property type="entry name" value="DGC-Regulatory_Protein"/>
</dbReference>
<proteinExistence type="predicted"/>
<evidence type="ECO:0000259" key="8">
    <source>
        <dbReference type="PROSITE" id="PS50112"/>
    </source>
</evidence>
<dbReference type="InterPro" id="IPR043128">
    <property type="entry name" value="Rev_trsase/Diguanyl_cyclase"/>
</dbReference>
<comment type="caution">
    <text evidence="11">The sequence shown here is derived from an EMBL/GenBank/DDBJ whole genome shotgun (WGS) entry which is preliminary data.</text>
</comment>
<dbReference type="AlphaFoldDB" id="A0A7U7J2H9"/>
<evidence type="ECO:0000256" key="2">
    <source>
        <dbReference type="ARBA" id="ARBA00004651"/>
    </source>
</evidence>
<keyword evidence="3" id="KW-1003">Cell membrane</keyword>
<dbReference type="InterPro" id="IPR029787">
    <property type="entry name" value="Nucleotide_cyclase"/>
</dbReference>
<name>A0A7U7J2H9_9GAMM</name>